<dbReference type="EMBL" id="JAFBEC010000010">
    <property type="protein sequence ID" value="MBM7634238.1"/>
    <property type="molecule type" value="Genomic_DNA"/>
</dbReference>
<gene>
    <name evidence="1" type="ORF">JOD17_003340</name>
</gene>
<protein>
    <submittedName>
        <fullName evidence="1">Uncharacterized protein</fullName>
    </submittedName>
</protein>
<dbReference type="RefSeq" id="WP_169967454.1">
    <property type="nucleotide sequence ID" value="NZ_JAFBEC010000010.1"/>
</dbReference>
<reference evidence="1 2" key="1">
    <citation type="submission" date="2021-01" db="EMBL/GenBank/DDBJ databases">
        <title>Genomic Encyclopedia of Type Strains, Phase IV (KMG-IV): sequencing the most valuable type-strain genomes for metagenomic binning, comparative biology and taxonomic classification.</title>
        <authorList>
            <person name="Goeker M."/>
        </authorList>
    </citation>
    <scope>NUCLEOTIDE SEQUENCE [LARGE SCALE GENOMIC DNA]</scope>
    <source>
        <strain evidence="1 2">DSM 25540</strain>
    </source>
</reference>
<dbReference type="Proteomes" id="UP000741863">
    <property type="component" value="Unassembled WGS sequence"/>
</dbReference>
<evidence type="ECO:0000313" key="2">
    <source>
        <dbReference type="Proteomes" id="UP000741863"/>
    </source>
</evidence>
<proteinExistence type="predicted"/>
<evidence type="ECO:0000313" key="1">
    <source>
        <dbReference type="EMBL" id="MBM7634238.1"/>
    </source>
</evidence>
<comment type="caution">
    <text evidence="1">The sequence shown here is derived from an EMBL/GenBank/DDBJ whole genome shotgun (WGS) entry which is preliminary data.</text>
</comment>
<keyword evidence="2" id="KW-1185">Reference proteome</keyword>
<sequence length="61" mass="7347">MRRRISAFQQKKLNELANFLDRNAYMVRLIIFISNQYGDRVLPKVKVINHRLEDWKTKGGR</sequence>
<name>A0ABS2PFP2_9BACL</name>
<accession>A0ABS2PFP2</accession>
<organism evidence="1 2">
    <name type="scientific">Geomicrobium sediminis</name>
    <dbReference type="NCBI Taxonomy" id="1347788"/>
    <lineage>
        <taxon>Bacteria</taxon>
        <taxon>Bacillati</taxon>
        <taxon>Bacillota</taxon>
        <taxon>Bacilli</taxon>
        <taxon>Bacillales</taxon>
        <taxon>Geomicrobium</taxon>
    </lineage>
</organism>